<dbReference type="Gene3D" id="3.30.70.330">
    <property type="match status" value="1"/>
</dbReference>
<name>A0ABQ5KQD3_9EUKA</name>
<protein>
    <recommendedName>
        <fullName evidence="2">RRM domain-containing protein</fullName>
    </recommendedName>
</protein>
<organism evidence="3 4">
    <name type="scientific">Aduncisulcus paluster</name>
    <dbReference type="NCBI Taxonomy" id="2918883"/>
    <lineage>
        <taxon>Eukaryota</taxon>
        <taxon>Metamonada</taxon>
        <taxon>Carpediemonas-like organisms</taxon>
        <taxon>Aduncisulcus</taxon>
    </lineage>
</organism>
<dbReference type="SUPFAM" id="SSF54928">
    <property type="entry name" value="RNA-binding domain, RBD"/>
    <property type="match status" value="1"/>
</dbReference>
<accession>A0ABQ5KQD3</accession>
<evidence type="ECO:0000259" key="2">
    <source>
        <dbReference type="Pfam" id="PF00076"/>
    </source>
</evidence>
<sequence>MTVFVHNLPPGVSNSRLFTIACQLGRVVKFTHRARCKYCFVDYATEDEEIFAISRFNSISLTDSKGCEYRLGSEPAKKSLIPEHQWFHTGMRPSIPISVSSSLPVIPHFAYERSLSHPNYHVFSDCDVPPLQQCAPMSLSSSWFSSIPHAMPTSSSSDPSTVQSFPKSHHMHGSSDIHSDSHILPPLASSHVPYLSVPGPISTFKSMGGDHPHQRYLDEYSSSFDPRISSSAPYQSFRSRSESIPSTSSSSCSTSSTTTSSSSLDGSRTISHSSSLFSSHLLDDPSTQPHPGPLTYDSRSGHSQAYTTSTNPPQSHLESLGYEPFSLGFGPDYPPYSSGVLSQTTSSSGTARDCEGCLSEEEGMTSIPKILSNR</sequence>
<dbReference type="Pfam" id="PF00076">
    <property type="entry name" value="RRM_1"/>
    <property type="match status" value="1"/>
</dbReference>
<evidence type="ECO:0000256" key="1">
    <source>
        <dbReference type="SAM" id="MobiDB-lite"/>
    </source>
</evidence>
<evidence type="ECO:0000313" key="3">
    <source>
        <dbReference type="EMBL" id="GKT34699.1"/>
    </source>
</evidence>
<feature type="compositionally biased region" description="Low complexity" evidence="1">
    <location>
        <begin position="236"/>
        <end position="280"/>
    </location>
</feature>
<feature type="domain" description="RRM" evidence="2">
    <location>
        <begin position="3"/>
        <end position="63"/>
    </location>
</feature>
<dbReference type="InterPro" id="IPR035979">
    <property type="entry name" value="RBD_domain_sf"/>
</dbReference>
<dbReference type="CDD" id="cd00590">
    <property type="entry name" value="RRM_SF"/>
    <property type="match status" value="1"/>
</dbReference>
<feature type="region of interest" description="Disordered" evidence="1">
    <location>
        <begin position="154"/>
        <end position="182"/>
    </location>
</feature>
<feature type="compositionally biased region" description="Polar residues" evidence="1">
    <location>
        <begin position="297"/>
        <end position="317"/>
    </location>
</feature>
<dbReference type="InterPro" id="IPR000504">
    <property type="entry name" value="RRM_dom"/>
</dbReference>
<dbReference type="EMBL" id="BQXS01010852">
    <property type="protein sequence ID" value="GKT34699.1"/>
    <property type="molecule type" value="Genomic_DNA"/>
</dbReference>
<proteinExistence type="predicted"/>
<dbReference type="Proteomes" id="UP001057375">
    <property type="component" value="Unassembled WGS sequence"/>
</dbReference>
<keyword evidence="4" id="KW-1185">Reference proteome</keyword>
<feature type="region of interest" description="Disordered" evidence="1">
    <location>
        <begin position="231"/>
        <end position="319"/>
    </location>
</feature>
<comment type="caution">
    <text evidence="3">The sequence shown here is derived from an EMBL/GenBank/DDBJ whole genome shotgun (WGS) entry which is preliminary data.</text>
</comment>
<gene>
    <name evidence="3" type="ORF">ADUPG1_008005</name>
</gene>
<evidence type="ECO:0000313" key="4">
    <source>
        <dbReference type="Proteomes" id="UP001057375"/>
    </source>
</evidence>
<reference evidence="3" key="1">
    <citation type="submission" date="2022-03" db="EMBL/GenBank/DDBJ databases">
        <title>Draft genome sequence of Aduncisulcus paluster, a free-living microaerophilic Fornicata.</title>
        <authorList>
            <person name="Yuyama I."/>
            <person name="Kume K."/>
            <person name="Tamura T."/>
            <person name="Inagaki Y."/>
            <person name="Hashimoto T."/>
        </authorList>
    </citation>
    <scope>NUCLEOTIDE SEQUENCE</scope>
    <source>
        <strain evidence="3">NY0171</strain>
    </source>
</reference>
<dbReference type="InterPro" id="IPR012677">
    <property type="entry name" value="Nucleotide-bd_a/b_plait_sf"/>
</dbReference>